<evidence type="ECO:0000259" key="1">
    <source>
        <dbReference type="Pfam" id="PF04015"/>
    </source>
</evidence>
<comment type="caution">
    <text evidence="2">The sequence shown here is derived from an EMBL/GenBank/DDBJ whole genome shotgun (WGS) entry which is preliminary data.</text>
</comment>
<proteinExistence type="predicted"/>
<dbReference type="InterPro" id="IPR007160">
    <property type="entry name" value="DUF362"/>
</dbReference>
<evidence type="ECO:0000313" key="3">
    <source>
        <dbReference type="Proteomes" id="UP001594351"/>
    </source>
</evidence>
<keyword evidence="3" id="KW-1185">Reference proteome</keyword>
<gene>
    <name evidence="2" type="ORF">ACFL27_18120</name>
</gene>
<reference evidence="2 3" key="1">
    <citation type="submission" date="2024-09" db="EMBL/GenBank/DDBJ databases">
        <title>Laminarin stimulates single cell rates of sulfate reduction while oxygen inhibits transcriptomic activity in coastal marine sediment.</title>
        <authorList>
            <person name="Lindsay M."/>
            <person name="Orcutt B."/>
            <person name="Emerson D."/>
            <person name="Stepanauskas R."/>
            <person name="D'Angelo T."/>
        </authorList>
    </citation>
    <scope>NUCLEOTIDE SEQUENCE [LARGE SCALE GENOMIC DNA]</scope>
    <source>
        <strain evidence="2">SAG AM-311-K15</strain>
    </source>
</reference>
<protein>
    <submittedName>
        <fullName evidence="2">DUF362 domain-containing protein</fullName>
    </submittedName>
</protein>
<accession>A0ABV6Z0X6</accession>
<organism evidence="2 3">
    <name type="scientific">candidate division CSSED10-310 bacterium</name>
    <dbReference type="NCBI Taxonomy" id="2855610"/>
    <lineage>
        <taxon>Bacteria</taxon>
        <taxon>Bacteria division CSSED10-310</taxon>
    </lineage>
</organism>
<sequence>MTDKNKAVYVIFGEQPAFLMATLFKKITWLNQAITAADRVVIKPNLLVPRVSKSGATDPILVDQPIFELRQRGVDNITLAEGAWLGADTWQACRVCGYDRLIKKYDLKFVDLGVG</sequence>
<evidence type="ECO:0000313" key="2">
    <source>
        <dbReference type="EMBL" id="MFC1852114.1"/>
    </source>
</evidence>
<name>A0ABV6Z0X6_UNCC1</name>
<dbReference type="EMBL" id="JBHPBY010000268">
    <property type="protein sequence ID" value="MFC1852114.1"/>
    <property type="molecule type" value="Genomic_DNA"/>
</dbReference>
<dbReference type="Pfam" id="PF04015">
    <property type="entry name" value="DUF362"/>
    <property type="match status" value="1"/>
</dbReference>
<dbReference type="Proteomes" id="UP001594351">
    <property type="component" value="Unassembled WGS sequence"/>
</dbReference>
<feature type="domain" description="DUF362" evidence="1">
    <location>
        <begin position="40"/>
        <end position="112"/>
    </location>
</feature>